<protein>
    <submittedName>
        <fullName evidence="2">Uncharacterized protein</fullName>
    </submittedName>
</protein>
<evidence type="ECO:0000313" key="3">
    <source>
        <dbReference type="Proteomes" id="UP001050975"/>
    </source>
</evidence>
<feature type="region of interest" description="Disordered" evidence="1">
    <location>
        <begin position="1"/>
        <end position="26"/>
    </location>
</feature>
<sequence length="90" mass="10458">MTDEKPGEDFEDWSRERKLSSNSSTTRQLYENRYLTVQEYIGKFPRGSINAVLPEEAKVMSVEEAVKMGKVGSVNIRKLLTDNRDKFQKR</sequence>
<dbReference type="Proteomes" id="UP001050975">
    <property type="component" value="Unassembled WGS sequence"/>
</dbReference>
<evidence type="ECO:0000256" key="1">
    <source>
        <dbReference type="SAM" id="MobiDB-lite"/>
    </source>
</evidence>
<dbReference type="AlphaFoldDB" id="A0AAV3XGD3"/>
<gene>
    <name evidence="2" type="ORF">MiSe_42260</name>
</gene>
<dbReference type="RefSeq" id="WP_226584813.1">
    <property type="nucleotide sequence ID" value="NZ_BLAY01000066.1"/>
</dbReference>
<proteinExistence type="predicted"/>
<comment type="caution">
    <text evidence="2">The sequence shown here is derived from an EMBL/GenBank/DDBJ whole genome shotgun (WGS) entry which is preliminary data.</text>
</comment>
<evidence type="ECO:0000313" key="2">
    <source>
        <dbReference type="EMBL" id="GET39457.1"/>
    </source>
</evidence>
<dbReference type="EMBL" id="BLAY01000066">
    <property type="protein sequence ID" value="GET39457.1"/>
    <property type="molecule type" value="Genomic_DNA"/>
</dbReference>
<accession>A0AAV3XGD3</accession>
<name>A0AAV3XGD3_9CYAN</name>
<feature type="compositionally biased region" description="Basic and acidic residues" evidence="1">
    <location>
        <begin position="1"/>
        <end position="19"/>
    </location>
</feature>
<reference evidence="2" key="1">
    <citation type="submission" date="2019-10" db="EMBL/GenBank/DDBJ databases">
        <title>Draft genome sequece of Microseira wollei NIES-4236.</title>
        <authorList>
            <person name="Yamaguchi H."/>
            <person name="Suzuki S."/>
            <person name="Kawachi M."/>
        </authorList>
    </citation>
    <scope>NUCLEOTIDE SEQUENCE</scope>
    <source>
        <strain evidence="2">NIES-4236</strain>
    </source>
</reference>
<keyword evidence="3" id="KW-1185">Reference proteome</keyword>
<organism evidence="2 3">
    <name type="scientific">Microseira wollei NIES-4236</name>
    <dbReference type="NCBI Taxonomy" id="2530354"/>
    <lineage>
        <taxon>Bacteria</taxon>
        <taxon>Bacillati</taxon>
        <taxon>Cyanobacteriota</taxon>
        <taxon>Cyanophyceae</taxon>
        <taxon>Oscillatoriophycideae</taxon>
        <taxon>Aerosakkonematales</taxon>
        <taxon>Aerosakkonemataceae</taxon>
        <taxon>Microseira</taxon>
    </lineage>
</organism>